<evidence type="ECO:0000313" key="5">
    <source>
        <dbReference type="EMBL" id="UOF90081.1"/>
    </source>
</evidence>
<dbReference type="EMBL" id="CP089291">
    <property type="protein sequence ID" value="UOF90081.1"/>
    <property type="molecule type" value="Genomic_DNA"/>
</dbReference>
<evidence type="ECO:0000259" key="3">
    <source>
        <dbReference type="Pfam" id="PF00665"/>
    </source>
</evidence>
<dbReference type="InterPro" id="IPR009057">
    <property type="entry name" value="Homeodomain-like_sf"/>
</dbReference>
<dbReference type="InterPro" id="IPR036397">
    <property type="entry name" value="RNaseH_sf"/>
</dbReference>
<dbReference type="NCBIfam" id="NF033516">
    <property type="entry name" value="transpos_IS3"/>
    <property type="match status" value="1"/>
</dbReference>
<keyword evidence="7" id="KW-1185">Reference proteome</keyword>
<dbReference type="InterPro" id="IPR025948">
    <property type="entry name" value="HTH-like_dom"/>
</dbReference>
<dbReference type="InterPro" id="IPR048020">
    <property type="entry name" value="Transpos_IS3"/>
</dbReference>
<feature type="compositionally biased region" description="Polar residues" evidence="2">
    <location>
        <begin position="381"/>
        <end position="395"/>
    </location>
</feature>
<dbReference type="Gene3D" id="3.30.420.10">
    <property type="entry name" value="Ribonuclease H-like superfamily/Ribonuclease H"/>
    <property type="match status" value="1"/>
</dbReference>
<dbReference type="Gene3D" id="1.10.10.10">
    <property type="entry name" value="Winged helix-like DNA-binding domain superfamily/Winged helix DNA-binding domain"/>
    <property type="match status" value="1"/>
</dbReference>
<dbReference type="PANTHER" id="PTHR46889">
    <property type="entry name" value="TRANSPOSASE INSF FOR INSERTION SEQUENCE IS3B-RELATED"/>
    <property type="match status" value="1"/>
</dbReference>
<dbReference type="InterPro" id="IPR012337">
    <property type="entry name" value="RNaseH-like_sf"/>
</dbReference>
<organism evidence="5 7">
    <name type="scientific">Fodinisporobacter ferrooxydans</name>
    <dbReference type="NCBI Taxonomy" id="2901836"/>
    <lineage>
        <taxon>Bacteria</taxon>
        <taxon>Bacillati</taxon>
        <taxon>Bacillota</taxon>
        <taxon>Bacilli</taxon>
        <taxon>Bacillales</taxon>
        <taxon>Alicyclobacillaceae</taxon>
        <taxon>Fodinisporobacter</taxon>
    </lineage>
</organism>
<proteinExistence type="predicted"/>
<evidence type="ECO:0000313" key="6">
    <source>
        <dbReference type="EMBL" id="UOF91699.1"/>
    </source>
</evidence>
<feature type="domain" description="Integrase catalytic" evidence="3">
    <location>
        <begin position="217"/>
        <end position="309"/>
    </location>
</feature>
<dbReference type="Pfam" id="PF13276">
    <property type="entry name" value="HTH_21"/>
    <property type="match status" value="1"/>
</dbReference>
<comment type="function">
    <text evidence="1">Involved in the transposition of the insertion sequence.</text>
</comment>
<gene>
    <name evidence="6" type="ORF">LSG31_05480</name>
    <name evidence="5" type="ORF">LSG31_19800</name>
</gene>
<dbReference type="Pfam" id="PF01527">
    <property type="entry name" value="HTH_Tnp_1"/>
    <property type="match status" value="1"/>
</dbReference>
<evidence type="ECO:0000256" key="2">
    <source>
        <dbReference type="SAM" id="MobiDB-lite"/>
    </source>
</evidence>
<dbReference type="InterPro" id="IPR001584">
    <property type="entry name" value="Integrase_cat-core"/>
</dbReference>
<feature type="domain" description="HTH-like" evidence="4">
    <location>
        <begin position="143"/>
        <end position="193"/>
    </location>
</feature>
<dbReference type="InterPro" id="IPR002514">
    <property type="entry name" value="Transposase_8"/>
</dbReference>
<dbReference type="Proteomes" id="UP000830167">
    <property type="component" value="Chromosome"/>
</dbReference>
<protein>
    <submittedName>
        <fullName evidence="5">IS3 family transposase</fullName>
    </submittedName>
</protein>
<dbReference type="InterPro" id="IPR036388">
    <property type="entry name" value="WH-like_DNA-bd_sf"/>
</dbReference>
<dbReference type="EMBL" id="CP089291">
    <property type="protein sequence ID" value="UOF91699.1"/>
    <property type="molecule type" value="Genomic_DNA"/>
</dbReference>
<dbReference type="Pfam" id="PF00665">
    <property type="entry name" value="rve"/>
    <property type="match status" value="1"/>
</dbReference>
<dbReference type="PANTHER" id="PTHR46889:SF7">
    <property type="entry name" value="TRANSPOSASE FOR INSERTION SEQUENCE ELEMENT IS904"/>
    <property type="match status" value="1"/>
</dbReference>
<evidence type="ECO:0000256" key="1">
    <source>
        <dbReference type="ARBA" id="ARBA00002286"/>
    </source>
</evidence>
<dbReference type="SUPFAM" id="SSF53098">
    <property type="entry name" value="Ribonuclease H-like"/>
    <property type="match status" value="1"/>
</dbReference>
<dbReference type="RefSeq" id="WP_347436769.1">
    <property type="nucleotide sequence ID" value="NZ_CP089291.1"/>
</dbReference>
<accession>A0ABY4CLF7</accession>
<evidence type="ECO:0000313" key="7">
    <source>
        <dbReference type="Proteomes" id="UP000830167"/>
    </source>
</evidence>
<name>A0ABY4CLF7_9BACL</name>
<evidence type="ECO:0000259" key="4">
    <source>
        <dbReference type="Pfam" id="PF13276"/>
    </source>
</evidence>
<dbReference type="InterPro" id="IPR050900">
    <property type="entry name" value="Transposase_IS3/IS150/IS904"/>
</dbReference>
<reference evidence="5" key="1">
    <citation type="submission" date="2021-12" db="EMBL/GenBank/DDBJ databases">
        <title>Alicyclobacillaceae gen. nov., sp. nov., isolated from chalcocite enrichment system.</title>
        <authorList>
            <person name="Jiang Z."/>
        </authorList>
    </citation>
    <scope>NUCLEOTIDE SEQUENCE</scope>
    <source>
        <strain evidence="5">MYW30-H2</strain>
    </source>
</reference>
<dbReference type="SUPFAM" id="SSF46689">
    <property type="entry name" value="Homeodomain-like"/>
    <property type="match status" value="1"/>
</dbReference>
<sequence>MSMRKHYSASFKAEVVLELLKEEKTIAQISSEYGVHVTMLHRWKNTAVENMSSLFEDEGKKNATLKKEHEKETSELYAKIGRLTTEVEWLKKNLASNRTRDDRVAMVDHDSEKLSISRQAELLSLNRSSLYYNPVSVSDEEIRLRRRIDEIYTDRPVSGSRYITAILRREGWAINRKRVVRCMREMGIAGVSPGPNLSKRNLAHKIYPYLLRGVKASHPNHVWSIDITYIRLKRGWMYLVAVIDLYSRYIVSWELDQTLEIDFVLKATQTALGHAKPEIWNSDQGSHFTSPQYTDILKQAGVRISMDGKNRAVDNIFIERFWRTLKYQEVYTKEYATPREARESIRKFIYKYNHERPHQSLNYHTPAEIYLDGMKPEDPIPTSSRQNTYSGKEIA</sequence>
<feature type="region of interest" description="Disordered" evidence="2">
    <location>
        <begin position="374"/>
        <end position="395"/>
    </location>
</feature>